<name>A0A0D0DW17_9AGAM</name>
<evidence type="ECO:0000313" key="1">
    <source>
        <dbReference type="EMBL" id="KIK99323.1"/>
    </source>
</evidence>
<protein>
    <submittedName>
        <fullName evidence="1">Uncharacterized protein</fullName>
    </submittedName>
</protein>
<dbReference type="OrthoDB" id="10250990at2759"/>
<reference evidence="2" key="2">
    <citation type="submission" date="2015-01" db="EMBL/GenBank/DDBJ databases">
        <title>Evolutionary Origins and Diversification of the Mycorrhizal Mutualists.</title>
        <authorList>
            <consortium name="DOE Joint Genome Institute"/>
            <consortium name="Mycorrhizal Genomics Consortium"/>
            <person name="Kohler A."/>
            <person name="Kuo A."/>
            <person name="Nagy L.G."/>
            <person name="Floudas D."/>
            <person name="Copeland A."/>
            <person name="Barry K.W."/>
            <person name="Cichocki N."/>
            <person name="Veneault-Fourrey C."/>
            <person name="LaButti K."/>
            <person name="Lindquist E.A."/>
            <person name="Lipzen A."/>
            <person name="Lundell T."/>
            <person name="Morin E."/>
            <person name="Murat C."/>
            <person name="Riley R."/>
            <person name="Ohm R."/>
            <person name="Sun H."/>
            <person name="Tunlid A."/>
            <person name="Henrissat B."/>
            <person name="Grigoriev I.V."/>
            <person name="Hibbett D.S."/>
            <person name="Martin F."/>
        </authorList>
    </citation>
    <scope>NUCLEOTIDE SEQUENCE [LARGE SCALE GENOMIC DNA]</scope>
    <source>
        <strain evidence="2">Ve08.2h10</strain>
    </source>
</reference>
<dbReference type="AlphaFoldDB" id="A0A0D0DW17"/>
<accession>A0A0D0DW17</accession>
<keyword evidence="2" id="KW-1185">Reference proteome</keyword>
<sequence length="53" mass="5857">MQVSSRVVEIKLNFNPAPSFRRIKPKIPTWKLREGISDASGLSNVWTSDGGKG</sequence>
<gene>
    <name evidence="1" type="ORF">PAXRUDRAFT_822866</name>
</gene>
<organism evidence="1 2">
    <name type="scientific">Paxillus rubicundulus Ve08.2h10</name>
    <dbReference type="NCBI Taxonomy" id="930991"/>
    <lineage>
        <taxon>Eukaryota</taxon>
        <taxon>Fungi</taxon>
        <taxon>Dikarya</taxon>
        <taxon>Basidiomycota</taxon>
        <taxon>Agaricomycotina</taxon>
        <taxon>Agaricomycetes</taxon>
        <taxon>Agaricomycetidae</taxon>
        <taxon>Boletales</taxon>
        <taxon>Paxilineae</taxon>
        <taxon>Paxillaceae</taxon>
        <taxon>Paxillus</taxon>
    </lineage>
</organism>
<evidence type="ECO:0000313" key="2">
    <source>
        <dbReference type="Proteomes" id="UP000054538"/>
    </source>
</evidence>
<dbReference type="HOGENOM" id="CLU_3069364_0_0_1"/>
<proteinExistence type="predicted"/>
<dbReference type="InParanoid" id="A0A0D0DW17"/>
<reference evidence="1 2" key="1">
    <citation type="submission" date="2014-04" db="EMBL/GenBank/DDBJ databases">
        <authorList>
            <consortium name="DOE Joint Genome Institute"/>
            <person name="Kuo A."/>
            <person name="Kohler A."/>
            <person name="Jargeat P."/>
            <person name="Nagy L.G."/>
            <person name="Floudas D."/>
            <person name="Copeland A."/>
            <person name="Barry K.W."/>
            <person name="Cichocki N."/>
            <person name="Veneault-Fourrey C."/>
            <person name="LaButti K."/>
            <person name="Lindquist E.A."/>
            <person name="Lipzen A."/>
            <person name="Lundell T."/>
            <person name="Morin E."/>
            <person name="Murat C."/>
            <person name="Sun H."/>
            <person name="Tunlid A."/>
            <person name="Henrissat B."/>
            <person name="Grigoriev I.V."/>
            <person name="Hibbett D.S."/>
            <person name="Martin F."/>
            <person name="Nordberg H.P."/>
            <person name="Cantor M.N."/>
            <person name="Hua S.X."/>
        </authorList>
    </citation>
    <scope>NUCLEOTIDE SEQUENCE [LARGE SCALE GENOMIC DNA]</scope>
    <source>
        <strain evidence="1 2">Ve08.2h10</strain>
    </source>
</reference>
<dbReference type="EMBL" id="KN824863">
    <property type="protein sequence ID" value="KIK99323.1"/>
    <property type="molecule type" value="Genomic_DNA"/>
</dbReference>
<dbReference type="Proteomes" id="UP000054538">
    <property type="component" value="Unassembled WGS sequence"/>
</dbReference>